<gene>
    <name evidence="1" type="ORF">QLQ22_01205</name>
</gene>
<evidence type="ECO:0000313" key="2">
    <source>
        <dbReference type="Proteomes" id="UP001226091"/>
    </source>
</evidence>
<dbReference type="EMBL" id="CP126116">
    <property type="protein sequence ID" value="WHZ58046.1"/>
    <property type="molecule type" value="Genomic_DNA"/>
</dbReference>
<accession>A0ACD4RC44</accession>
<protein>
    <submittedName>
        <fullName evidence="1">Aldehyde dehydrogenase</fullName>
    </submittedName>
</protein>
<evidence type="ECO:0000313" key="1">
    <source>
        <dbReference type="EMBL" id="WHZ58046.1"/>
    </source>
</evidence>
<organism evidence="1 2">
    <name type="scientific">Metabacillus hrfriensis</name>
    <dbReference type="NCBI Taxonomy" id="3048891"/>
    <lineage>
        <taxon>Bacteria</taxon>
        <taxon>Bacillati</taxon>
        <taxon>Bacillota</taxon>
        <taxon>Bacilli</taxon>
        <taxon>Bacillales</taxon>
        <taxon>Bacillaceae</taxon>
        <taxon>Metabacillus</taxon>
    </lineage>
</organism>
<sequence length="459" mass="51148">MNTHEQIQALLSHQRAYFLKGNTRSVQGRHDRLEKLRLFIKKNERAIMDALKKDLNKSEFEAYSTEIGILLEEISFSQKNLQKWAAPKKVKTAITHIGTTGKIVPEPFGTALIIAPWNYPFQLALSPLIGAIAAGNTAVLKPSEFAPNVSKLLKELVEETFPSELVVVIEGGIETNQVLLAQKFDVIFFTGSVPVGKIVMEAASKHLTPVILELGGKSPCIVHKDADLQLSAKRIAFGKFTNAGQTCIAPDYLLVHSAVKKEFLSLLQAEITEMFSENPLLNENYSRMISEKHFDRLTEFFSDGKAIFGGKADRESLKIAPTILDEVNVDAAVMQEEIFGPVFPVMEYTDLDQAITFIQDRPKPLALYLFTSSKQTEQQIIGQVSFGGGCINDTLMHIATPHLPFGGVGESGMGNYHGKYSFEAFTHYKSVLHQTTRFDFSFRYPHAKNGLKLIRKLLK</sequence>
<proteinExistence type="predicted"/>
<keyword evidence="2" id="KW-1185">Reference proteome</keyword>
<dbReference type="Proteomes" id="UP001226091">
    <property type="component" value="Chromosome"/>
</dbReference>
<name>A0ACD4RC44_9BACI</name>
<reference evidence="2" key="1">
    <citation type="journal article" date="2025" name="Aquaculture">
        <title>Assessment of the bioflocculant production and safety properties of Metabacillus hrfriensis sp. nov. based on phenotypic and whole-genome sequencing analysis.</title>
        <authorList>
            <person name="Zhang R."/>
            <person name="Zhao Z."/>
            <person name="Luo L."/>
            <person name="Wang S."/>
            <person name="Guo K."/>
            <person name="Xu W."/>
        </authorList>
    </citation>
    <scope>NUCLEOTIDE SEQUENCE [LARGE SCALE GENOMIC DNA]</scope>
    <source>
        <strain evidence="2">CT-WN-B3</strain>
    </source>
</reference>